<sequence>MKYASCIYILLLPFFTRVLFRILFPLRSFGRSFCYLTTNVLYNAPRPLLFFFNKRSFPTTGTSSVVEGAM</sequence>
<keyword evidence="2" id="KW-1185">Reference proteome</keyword>
<accession>A0A0C3BWW0</accession>
<reference evidence="1 2" key="1">
    <citation type="submission" date="2014-04" db="EMBL/GenBank/DDBJ databases">
        <authorList>
            <consortium name="DOE Joint Genome Institute"/>
            <person name="Kuo A."/>
            <person name="Gay G."/>
            <person name="Dore J."/>
            <person name="Kohler A."/>
            <person name="Nagy L.G."/>
            <person name="Floudas D."/>
            <person name="Copeland A."/>
            <person name="Barry K.W."/>
            <person name="Cichocki N."/>
            <person name="Veneault-Fourrey C."/>
            <person name="LaButti K."/>
            <person name="Lindquist E.A."/>
            <person name="Lipzen A."/>
            <person name="Lundell T."/>
            <person name="Morin E."/>
            <person name="Murat C."/>
            <person name="Sun H."/>
            <person name="Tunlid A."/>
            <person name="Henrissat B."/>
            <person name="Grigoriev I.V."/>
            <person name="Hibbett D.S."/>
            <person name="Martin F."/>
            <person name="Nordberg H.P."/>
            <person name="Cantor M.N."/>
            <person name="Hua S.X."/>
        </authorList>
    </citation>
    <scope>NUCLEOTIDE SEQUENCE [LARGE SCALE GENOMIC DNA]</scope>
    <source>
        <strain evidence="2">h7</strain>
    </source>
</reference>
<dbReference type="EMBL" id="KN831812">
    <property type="protein sequence ID" value="KIM35881.1"/>
    <property type="molecule type" value="Genomic_DNA"/>
</dbReference>
<name>A0A0C3BWW0_HEBCY</name>
<protein>
    <submittedName>
        <fullName evidence="1">Uncharacterized protein</fullName>
    </submittedName>
</protein>
<gene>
    <name evidence="1" type="ORF">M413DRAFT_324474</name>
</gene>
<evidence type="ECO:0000313" key="2">
    <source>
        <dbReference type="Proteomes" id="UP000053424"/>
    </source>
</evidence>
<reference evidence="2" key="2">
    <citation type="submission" date="2015-01" db="EMBL/GenBank/DDBJ databases">
        <title>Evolutionary Origins and Diversification of the Mycorrhizal Mutualists.</title>
        <authorList>
            <consortium name="DOE Joint Genome Institute"/>
            <consortium name="Mycorrhizal Genomics Consortium"/>
            <person name="Kohler A."/>
            <person name="Kuo A."/>
            <person name="Nagy L.G."/>
            <person name="Floudas D."/>
            <person name="Copeland A."/>
            <person name="Barry K.W."/>
            <person name="Cichocki N."/>
            <person name="Veneault-Fourrey C."/>
            <person name="LaButti K."/>
            <person name="Lindquist E.A."/>
            <person name="Lipzen A."/>
            <person name="Lundell T."/>
            <person name="Morin E."/>
            <person name="Murat C."/>
            <person name="Riley R."/>
            <person name="Ohm R."/>
            <person name="Sun H."/>
            <person name="Tunlid A."/>
            <person name="Henrissat B."/>
            <person name="Grigoriev I.V."/>
            <person name="Hibbett D.S."/>
            <person name="Martin F."/>
        </authorList>
    </citation>
    <scope>NUCLEOTIDE SEQUENCE [LARGE SCALE GENOMIC DNA]</scope>
    <source>
        <strain evidence="2">h7</strain>
    </source>
</reference>
<proteinExistence type="predicted"/>
<dbReference type="AlphaFoldDB" id="A0A0C3BWW0"/>
<organism evidence="1 2">
    <name type="scientific">Hebeloma cylindrosporum</name>
    <dbReference type="NCBI Taxonomy" id="76867"/>
    <lineage>
        <taxon>Eukaryota</taxon>
        <taxon>Fungi</taxon>
        <taxon>Dikarya</taxon>
        <taxon>Basidiomycota</taxon>
        <taxon>Agaricomycotina</taxon>
        <taxon>Agaricomycetes</taxon>
        <taxon>Agaricomycetidae</taxon>
        <taxon>Agaricales</taxon>
        <taxon>Agaricineae</taxon>
        <taxon>Hymenogastraceae</taxon>
        <taxon>Hebeloma</taxon>
    </lineage>
</organism>
<dbReference type="HOGENOM" id="CLU_2758064_0_0_1"/>
<dbReference type="Proteomes" id="UP000053424">
    <property type="component" value="Unassembled WGS sequence"/>
</dbReference>
<evidence type="ECO:0000313" key="1">
    <source>
        <dbReference type="EMBL" id="KIM35881.1"/>
    </source>
</evidence>